<evidence type="ECO:0000313" key="3">
    <source>
        <dbReference type="EMBL" id="CAG5084446.1"/>
    </source>
</evidence>
<organism evidence="3 4">
    <name type="scientific">Oikopleura dioica</name>
    <name type="common">Tunicate</name>
    <dbReference type="NCBI Taxonomy" id="34765"/>
    <lineage>
        <taxon>Eukaryota</taxon>
        <taxon>Metazoa</taxon>
        <taxon>Chordata</taxon>
        <taxon>Tunicata</taxon>
        <taxon>Appendicularia</taxon>
        <taxon>Copelata</taxon>
        <taxon>Oikopleuridae</taxon>
        <taxon>Oikopleura</taxon>
    </lineage>
</organism>
<evidence type="ECO:0000313" key="4">
    <source>
        <dbReference type="Proteomes" id="UP001158576"/>
    </source>
</evidence>
<sequence length="301" mass="34243">MFSGYIDSKGDLYEITLSTSVDGFRVRVRLERQSWANSFSPQYISELTKKTGCHKDFDTFITLLAKAITGKENTECCLQILTPADLESLRNGSTSARQPSHIRPPGDRRYLLLTVHNNYEKNHFPLSLLPESSQVFNPTSVLKPGNTLHFPNKSESDALELRTIIGQLQDEIRRLKAPDTVAHQKSNFEALVYENMMLKQKLEEAKNEVKTVTSAKHQRQIRKLVRLFKCLYRLSRKSTVTRSSTPDPSHHSLQNDTLDSYTGSQASLRLEDSLINGSSFNIGEIDQRLEALQMYINEALH</sequence>
<accession>A0ABN7RZ27</accession>
<dbReference type="Proteomes" id="UP001158576">
    <property type="component" value="Chromosome PAR"/>
</dbReference>
<proteinExistence type="predicted"/>
<feature type="coiled-coil region" evidence="1">
    <location>
        <begin position="188"/>
        <end position="215"/>
    </location>
</feature>
<dbReference type="CDD" id="cd22284">
    <property type="entry name" value="HD_CCDC61_N"/>
    <property type="match status" value="1"/>
</dbReference>
<evidence type="ECO:0000256" key="2">
    <source>
        <dbReference type="SAM" id="MobiDB-lite"/>
    </source>
</evidence>
<evidence type="ECO:0000256" key="1">
    <source>
        <dbReference type="SAM" id="Coils"/>
    </source>
</evidence>
<dbReference type="InterPro" id="IPR049733">
    <property type="entry name" value="CCDC61_N"/>
</dbReference>
<dbReference type="EMBL" id="OU015568">
    <property type="protein sequence ID" value="CAG5084446.1"/>
    <property type="molecule type" value="Genomic_DNA"/>
</dbReference>
<reference evidence="3 4" key="1">
    <citation type="submission" date="2021-04" db="EMBL/GenBank/DDBJ databases">
        <authorList>
            <person name="Bliznina A."/>
        </authorList>
    </citation>
    <scope>NUCLEOTIDE SEQUENCE [LARGE SCALE GENOMIC DNA]</scope>
</reference>
<feature type="region of interest" description="Disordered" evidence="2">
    <location>
        <begin position="239"/>
        <end position="258"/>
    </location>
</feature>
<name>A0ABN7RZ27_OIKDI</name>
<keyword evidence="4" id="KW-1185">Reference proteome</keyword>
<protein>
    <submittedName>
        <fullName evidence="3">Oidioi.mRNA.OKI2018_I69.PAR.g10643.t1.cds</fullName>
    </submittedName>
</protein>
<keyword evidence="1" id="KW-0175">Coiled coil</keyword>
<gene>
    <name evidence="3" type="ORF">OKIOD_LOCUS2201</name>
</gene>